<dbReference type="Proteomes" id="UP000504606">
    <property type="component" value="Unplaced"/>
</dbReference>
<evidence type="ECO:0000256" key="1">
    <source>
        <dbReference type="SAM" id="MobiDB-lite"/>
    </source>
</evidence>
<organism evidence="2 3">
    <name type="scientific">Frankliniella occidentalis</name>
    <name type="common">Western flower thrips</name>
    <name type="synonym">Euthrips occidentalis</name>
    <dbReference type="NCBI Taxonomy" id="133901"/>
    <lineage>
        <taxon>Eukaryota</taxon>
        <taxon>Metazoa</taxon>
        <taxon>Ecdysozoa</taxon>
        <taxon>Arthropoda</taxon>
        <taxon>Hexapoda</taxon>
        <taxon>Insecta</taxon>
        <taxon>Pterygota</taxon>
        <taxon>Neoptera</taxon>
        <taxon>Paraneoptera</taxon>
        <taxon>Thysanoptera</taxon>
        <taxon>Terebrantia</taxon>
        <taxon>Thripoidea</taxon>
        <taxon>Thripidae</taxon>
        <taxon>Frankliniella</taxon>
    </lineage>
</organism>
<keyword evidence="2" id="KW-1185">Reference proteome</keyword>
<reference evidence="3" key="1">
    <citation type="submission" date="2025-08" db="UniProtKB">
        <authorList>
            <consortium name="RefSeq"/>
        </authorList>
    </citation>
    <scope>IDENTIFICATION</scope>
    <source>
        <tissue evidence="3">Whole organism</tissue>
    </source>
</reference>
<dbReference type="AlphaFoldDB" id="A0A9C6X8D9"/>
<dbReference type="KEGG" id="foc:113216120"/>
<feature type="region of interest" description="Disordered" evidence="1">
    <location>
        <begin position="361"/>
        <end position="401"/>
    </location>
</feature>
<name>A0A9C6X8D9_FRAOC</name>
<dbReference type="OrthoDB" id="6430908at2759"/>
<gene>
    <name evidence="3" type="primary">LOC113216120</name>
</gene>
<evidence type="ECO:0000313" key="2">
    <source>
        <dbReference type="Proteomes" id="UP000504606"/>
    </source>
</evidence>
<dbReference type="SUPFAM" id="SSF53850">
    <property type="entry name" value="Periplasmic binding protein-like II"/>
    <property type="match status" value="1"/>
</dbReference>
<dbReference type="GeneID" id="113216120"/>
<proteinExistence type="predicted"/>
<dbReference type="RefSeq" id="XP_052131146.1">
    <property type="nucleotide sequence ID" value="XM_052275186.1"/>
</dbReference>
<dbReference type="Gene3D" id="3.40.190.10">
    <property type="entry name" value="Periplasmic binding protein-like II"/>
    <property type="match status" value="1"/>
</dbReference>
<evidence type="ECO:0000313" key="3">
    <source>
        <dbReference type="RefSeq" id="XP_052131146.1"/>
    </source>
</evidence>
<protein>
    <submittedName>
        <fullName evidence="3">Uncharacterized protein LOC113216120 isoform X1</fullName>
    </submittedName>
</protein>
<sequence>MLQPGAAGPADDAQLVQCAVHVATAHFPRPGILVVSASLCDFSAAVSLLIILLNHQILWAVENVCGAEEHGQGTTLLPPKPSSYILLVAPSETWERDFTKQVLLLRERTNWNANAAFLILLFGNTRAVDFVFSELWHHMVSNAAVVVSQPDVSVLAWFPISFPEESPTEAARWEHGQLVEVKPLFARQVAVGRLENLTLRAATFDWPPYAIVNNDSGRGRSVRTGVEVELLRAVSGAVGFRLLEEALLDGNNWPELLKRLNEGTIDVGLGGFIPYPERYIWFDASASYLEDEVVRDAAPGPHRAGVRLPRVPPARLDHHLRHLRRHRRPRGRLRQLQRPGLGALPKLARGRARLVAPAGGLCPARAAGDDPGPTPRRRLDPGQHAHQPGLQVRPHEQPQPGAVRAVAEESRRFGKASAIGHGSPTALACTWASAPGPGCLCTVTEVQLSSYITYVQNLYVTMHNIN</sequence>
<accession>A0A9C6X8D9</accession>